<keyword evidence="13 14" id="KW-0807">Transducer</keyword>
<dbReference type="GO" id="GO:0016037">
    <property type="term" value="P:light absorption"/>
    <property type="evidence" value="ECO:0007669"/>
    <property type="project" value="UniProtKB-ARBA"/>
</dbReference>
<evidence type="ECO:0000256" key="7">
    <source>
        <dbReference type="ARBA" id="ARBA00022989"/>
    </source>
</evidence>
<dbReference type="PRINTS" id="PR00237">
    <property type="entry name" value="GPCRRHODOPSN"/>
</dbReference>
<dbReference type="FunFam" id="1.20.1070.10:FF:000083">
    <property type="entry name" value="Melanopsin 1"/>
    <property type="match status" value="1"/>
</dbReference>
<keyword evidence="3 14" id="KW-0600">Photoreceptor protein</keyword>
<evidence type="ECO:0000259" key="16">
    <source>
        <dbReference type="PROSITE" id="PS50262"/>
    </source>
</evidence>
<dbReference type="InterPro" id="IPR017452">
    <property type="entry name" value="GPCR_Rhodpsn_7TM"/>
</dbReference>
<evidence type="ECO:0000256" key="4">
    <source>
        <dbReference type="ARBA" id="ARBA00022606"/>
    </source>
</evidence>
<sequence>QMTVEDVRGAFPTVDVPDHAHYTIGAVILIVGITGTLGNFLVIYAFCRSRTLQKPANIFIINLAVSDFLMSITQSPVFFTNSLHKRWIFGEKGCELYAFCGALFGITSMITLMVIALDRYFVITKPLASVRVMSKKKALIILVGVWLYSLAWSLPPFFGWSAYVPEGLLTSCSWDYMTFTPSVRAYTMLLFCFVFFIPLIAIIYSYVFIFEAIKKANKSIQTFGCKHGNKEFQKQYQRMKNEWKLAKIALIVILLYVISWSPYSVVALVAFAGYSHVLTPFMNSVPAVIAKASAIHNPIIYAITHPKYRAAIATYVPCLRTLLRVSPKESQSFSSYPSSRRTTITSQSSEASGLQKGKRQLYSISDSESTETDNTSMISRPASSQVSYETGKGTTQTSDLRGKPKLKSHNSGIFGKTVVDTDEISMVELNVTDYSATSTCETSEKCSVEEIQRGKSLSGIGLRKGEPHHRPSASQIPSIIITYSSVQGVELPSGYSTGFLSPKNKSHRQNKNSNS</sequence>
<dbReference type="PROSITE" id="PS00237">
    <property type="entry name" value="G_PROTEIN_RECEP_F1_1"/>
    <property type="match status" value="1"/>
</dbReference>
<evidence type="ECO:0000256" key="10">
    <source>
        <dbReference type="ARBA" id="ARBA00023136"/>
    </source>
</evidence>
<comment type="subcellular location">
    <subcellularLocation>
        <location evidence="1">Cell membrane</location>
        <topology evidence="1">Multi-pass membrane protein</topology>
    </subcellularLocation>
    <subcellularLocation>
        <location evidence="14">Membrane</location>
        <topology evidence="14">Multi-pass membrane protein</topology>
    </subcellularLocation>
</comment>
<evidence type="ECO:0000256" key="12">
    <source>
        <dbReference type="ARBA" id="ARBA00023170"/>
    </source>
</evidence>
<keyword evidence="5 14" id="KW-0812">Transmembrane</keyword>
<dbReference type="GO" id="GO:0004930">
    <property type="term" value="F:G protein-coupled receptor activity"/>
    <property type="evidence" value="ECO:0007669"/>
    <property type="project" value="UniProtKB-KW"/>
</dbReference>
<evidence type="ECO:0000256" key="5">
    <source>
        <dbReference type="ARBA" id="ARBA00022692"/>
    </source>
</evidence>
<feature type="compositionally biased region" description="Low complexity" evidence="15">
    <location>
        <begin position="363"/>
        <end position="376"/>
    </location>
</feature>
<feature type="transmembrane region" description="Helical" evidence="14">
    <location>
        <begin position="183"/>
        <end position="209"/>
    </location>
</feature>
<evidence type="ECO:0000256" key="2">
    <source>
        <dbReference type="ARBA" id="ARBA00022475"/>
    </source>
</evidence>
<evidence type="ECO:0000256" key="8">
    <source>
        <dbReference type="ARBA" id="ARBA00022991"/>
    </source>
</evidence>
<feature type="non-terminal residue" evidence="17">
    <location>
        <position position="515"/>
    </location>
</feature>
<dbReference type="PRINTS" id="PR00238">
    <property type="entry name" value="OPSIN"/>
</dbReference>
<feature type="transmembrane region" description="Helical" evidence="14">
    <location>
        <begin position="138"/>
        <end position="163"/>
    </location>
</feature>
<dbReference type="EMBL" id="VXAB01013902">
    <property type="protein sequence ID" value="NXJ16325.1"/>
    <property type="molecule type" value="Genomic_DNA"/>
</dbReference>
<reference evidence="17 18" key="1">
    <citation type="submission" date="2019-09" db="EMBL/GenBank/DDBJ databases">
        <title>Bird 10,000 Genomes (B10K) Project - Family phase.</title>
        <authorList>
            <person name="Zhang G."/>
        </authorList>
    </citation>
    <scope>NUCLEOTIDE SEQUENCE [LARGE SCALE GENOMIC DNA]</scope>
    <source>
        <strain evidence="17">B10K-DU-001-53</strain>
        <tissue evidence="17">Muscle</tissue>
    </source>
</reference>
<name>A0A7K9Z1X6_9GALL</name>
<dbReference type="GO" id="GO:0005886">
    <property type="term" value="C:plasma membrane"/>
    <property type="evidence" value="ECO:0007669"/>
    <property type="project" value="UniProtKB-SubCell"/>
</dbReference>
<evidence type="ECO:0000256" key="9">
    <source>
        <dbReference type="ARBA" id="ARBA00023040"/>
    </source>
</evidence>
<keyword evidence="6 14" id="KW-0681">Retinal protein</keyword>
<keyword evidence="10 14" id="KW-0472">Membrane</keyword>
<evidence type="ECO:0000256" key="11">
    <source>
        <dbReference type="ARBA" id="ARBA00023157"/>
    </source>
</evidence>
<evidence type="ECO:0000256" key="15">
    <source>
        <dbReference type="SAM" id="MobiDB-lite"/>
    </source>
</evidence>
<dbReference type="PROSITE" id="PS00238">
    <property type="entry name" value="OPSIN"/>
    <property type="match status" value="1"/>
</dbReference>
<feature type="compositionally biased region" description="Low complexity" evidence="15">
    <location>
        <begin position="330"/>
        <end position="349"/>
    </location>
</feature>
<feature type="region of interest" description="Disordered" evidence="15">
    <location>
        <begin position="494"/>
        <end position="515"/>
    </location>
</feature>
<dbReference type="GO" id="GO:0007602">
    <property type="term" value="P:phototransduction"/>
    <property type="evidence" value="ECO:0007669"/>
    <property type="project" value="UniProtKB-KW"/>
</dbReference>
<keyword evidence="8 14" id="KW-0157">Chromophore</keyword>
<dbReference type="SMART" id="SM01381">
    <property type="entry name" value="7TM_GPCR_Srsx"/>
    <property type="match status" value="1"/>
</dbReference>
<accession>A0A7K9Z1X6</accession>
<dbReference type="SUPFAM" id="SSF81321">
    <property type="entry name" value="Family A G protein-coupled receptor-like"/>
    <property type="match status" value="1"/>
</dbReference>
<keyword evidence="2" id="KW-1003">Cell membrane</keyword>
<dbReference type="Proteomes" id="UP000522663">
    <property type="component" value="Unassembled WGS sequence"/>
</dbReference>
<feature type="compositionally biased region" description="Polar residues" evidence="15">
    <location>
        <begin position="377"/>
        <end position="399"/>
    </location>
</feature>
<keyword evidence="18" id="KW-1185">Reference proteome</keyword>
<feature type="compositionally biased region" description="Basic residues" evidence="15">
    <location>
        <begin position="504"/>
        <end position="515"/>
    </location>
</feature>
<feature type="transmembrane region" description="Helical" evidence="14">
    <location>
        <begin position="58"/>
        <end position="76"/>
    </location>
</feature>
<evidence type="ECO:0000256" key="14">
    <source>
        <dbReference type="RuleBase" id="RU004951"/>
    </source>
</evidence>
<feature type="transmembrane region" description="Helical" evidence="14">
    <location>
        <begin position="96"/>
        <end position="117"/>
    </location>
</feature>
<dbReference type="InterPro" id="IPR001760">
    <property type="entry name" value="Opsin"/>
</dbReference>
<protein>
    <submittedName>
        <fullName evidence="17">OPN4A protein</fullName>
    </submittedName>
</protein>
<keyword evidence="11" id="KW-1015">Disulfide bond</keyword>
<dbReference type="GO" id="GO:0007601">
    <property type="term" value="P:visual perception"/>
    <property type="evidence" value="ECO:0007669"/>
    <property type="project" value="InterPro"/>
</dbReference>
<dbReference type="InterPro" id="IPR027430">
    <property type="entry name" value="Retinal_BS"/>
</dbReference>
<organism evidence="17 18">
    <name type="scientific">Odontophorus gujanensis</name>
    <name type="common">marbled wood quail</name>
    <dbReference type="NCBI Taxonomy" id="886794"/>
    <lineage>
        <taxon>Eukaryota</taxon>
        <taxon>Metazoa</taxon>
        <taxon>Chordata</taxon>
        <taxon>Craniata</taxon>
        <taxon>Vertebrata</taxon>
        <taxon>Euteleostomi</taxon>
        <taxon>Archelosauria</taxon>
        <taxon>Archosauria</taxon>
        <taxon>Dinosauria</taxon>
        <taxon>Saurischia</taxon>
        <taxon>Theropoda</taxon>
        <taxon>Coelurosauria</taxon>
        <taxon>Aves</taxon>
        <taxon>Neognathae</taxon>
        <taxon>Galloanserae</taxon>
        <taxon>Galliformes</taxon>
        <taxon>Odontophoridae</taxon>
        <taxon>Odontophorus</taxon>
    </lineage>
</organism>
<feature type="domain" description="G-protein coupled receptors family 1 profile" evidence="16">
    <location>
        <begin position="38"/>
        <end position="301"/>
    </location>
</feature>
<evidence type="ECO:0000313" key="17">
    <source>
        <dbReference type="EMBL" id="NXJ16325.1"/>
    </source>
</evidence>
<evidence type="ECO:0000256" key="6">
    <source>
        <dbReference type="ARBA" id="ARBA00022925"/>
    </source>
</evidence>
<dbReference type="OrthoDB" id="9996086at2759"/>
<feature type="region of interest" description="Disordered" evidence="15">
    <location>
        <begin position="330"/>
        <end position="407"/>
    </location>
</feature>
<evidence type="ECO:0000256" key="1">
    <source>
        <dbReference type="ARBA" id="ARBA00004651"/>
    </source>
</evidence>
<dbReference type="InterPro" id="IPR050125">
    <property type="entry name" value="GPCR_opsins"/>
</dbReference>
<keyword evidence="7 14" id="KW-1133">Transmembrane helix</keyword>
<evidence type="ECO:0000256" key="3">
    <source>
        <dbReference type="ARBA" id="ARBA00022543"/>
    </source>
</evidence>
<dbReference type="AlphaFoldDB" id="A0A7K9Z1X6"/>
<proteinExistence type="inferred from homology"/>
<keyword evidence="12 14" id="KW-0675">Receptor</keyword>
<keyword evidence="4 14" id="KW-0716">Sensory transduction</keyword>
<dbReference type="Pfam" id="PF00001">
    <property type="entry name" value="7tm_1"/>
    <property type="match status" value="1"/>
</dbReference>
<gene>
    <name evidence="17" type="primary">Opn4a</name>
    <name evidence="17" type="ORF">ODOGUJ_R04485</name>
</gene>
<evidence type="ECO:0000313" key="18">
    <source>
        <dbReference type="Proteomes" id="UP000522663"/>
    </source>
</evidence>
<dbReference type="CDD" id="cd15336">
    <property type="entry name" value="7tmA_Melanopsin"/>
    <property type="match status" value="1"/>
</dbReference>
<comment type="caution">
    <text evidence="17">The sequence shown here is derived from an EMBL/GenBank/DDBJ whole genome shotgun (WGS) entry which is preliminary data.</text>
</comment>
<dbReference type="GO" id="GO:0009881">
    <property type="term" value="F:photoreceptor activity"/>
    <property type="evidence" value="ECO:0007669"/>
    <property type="project" value="UniProtKB-KW"/>
</dbReference>
<feature type="non-terminal residue" evidence="17">
    <location>
        <position position="1"/>
    </location>
</feature>
<evidence type="ECO:0000256" key="13">
    <source>
        <dbReference type="ARBA" id="ARBA00023224"/>
    </source>
</evidence>
<comment type="caution">
    <text evidence="14">Lacks conserved residue(s) required for the propagation of feature annotation.</text>
</comment>
<keyword evidence="9 14" id="KW-0297">G-protein coupled receptor</keyword>
<comment type="similarity">
    <text evidence="14">Belongs to the G-protein coupled receptor 1 family. Opsin subfamily.</text>
</comment>
<dbReference type="PROSITE" id="PS50262">
    <property type="entry name" value="G_PROTEIN_RECEP_F1_2"/>
    <property type="match status" value="1"/>
</dbReference>
<dbReference type="InterPro" id="IPR000276">
    <property type="entry name" value="GPCR_Rhodpsn"/>
</dbReference>
<dbReference type="Gene3D" id="1.20.1070.10">
    <property type="entry name" value="Rhodopsin 7-helix transmembrane proteins"/>
    <property type="match status" value="1"/>
</dbReference>
<dbReference type="PANTHER" id="PTHR24240">
    <property type="entry name" value="OPSIN"/>
    <property type="match status" value="1"/>
</dbReference>
<feature type="transmembrane region" description="Helical" evidence="14">
    <location>
        <begin position="20"/>
        <end position="46"/>
    </location>
</feature>
<feature type="transmembrane region" description="Helical" evidence="14">
    <location>
        <begin position="248"/>
        <end position="274"/>
    </location>
</feature>